<dbReference type="GeneID" id="59379900"/>
<feature type="region of interest" description="Disordered" evidence="1">
    <location>
        <begin position="174"/>
        <end position="208"/>
    </location>
</feature>
<keyword evidence="3" id="KW-1185">Reference proteome</keyword>
<feature type="compositionally biased region" description="Acidic residues" evidence="1">
    <location>
        <begin position="101"/>
        <end position="116"/>
    </location>
</feature>
<dbReference type="Proteomes" id="UP000623687">
    <property type="component" value="Unassembled WGS sequence"/>
</dbReference>
<dbReference type="RefSeq" id="XP_036628965.1">
    <property type="nucleotide sequence ID" value="XM_036779576.1"/>
</dbReference>
<organism evidence="2 3">
    <name type="scientific">Pleurotus ostreatus</name>
    <name type="common">Oyster mushroom</name>
    <name type="synonym">White-rot fungus</name>
    <dbReference type="NCBI Taxonomy" id="5322"/>
    <lineage>
        <taxon>Eukaryota</taxon>
        <taxon>Fungi</taxon>
        <taxon>Dikarya</taxon>
        <taxon>Basidiomycota</taxon>
        <taxon>Agaricomycotina</taxon>
        <taxon>Agaricomycetes</taxon>
        <taxon>Agaricomycetidae</taxon>
        <taxon>Agaricales</taxon>
        <taxon>Pleurotineae</taxon>
        <taxon>Pleurotaceae</taxon>
        <taxon>Pleurotus</taxon>
    </lineage>
</organism>
<evidence type="ECO:0000313" key="3">
    <source>
        <dbReference type="Proteomes" id="UP000623687"/>
    </source>
</evidence>
<dbReference type="EMBL" id="JACETU010000007">
    <property type="protein sequence ID" value="KAF7424771.1"/>
    <property type="molecule type" value="Genomic_DNA"/>
</dbReference>
<sequence length="410" mass="46181">MSEHISVPFLPPFATFNVVRHAISIAHSKRFNRRNIESPWYPAFMYTLMRLLEFEIVDDRAGSGLEHVLYVQSHCDVSITRDLWAQHSIAKRVLSSEFDDVMSEPDDAHESDDDSDGDHSGDYISFDDMNHKVDEGAAAEGVTLRPLPAPQPTVDRTAVEDRFWGIYTLDRERKGQAKTDADNMDFERSFSSDSSGQTEPDKGGIHTIPDTSVAHTIAKGLRRDGHSKMIHQCIILIQEDKPAPPRTASPVKVSRAMYRHFSVAYQQLALYIAVYFEKEPAAKSVLAIASTGPYWRWMKVQPDQVPSLAFMNKYGHRMLDKQVVDPDDIADSILLSNFIKLFKATEFYELGKAPSDTALNKLRADKIVPLLRACSGFKPSRSQPLPPDNIPQPIHSAEEDTDEGMDLDYD</sequence>
<reference evidence="2" key="1">
    <citation type="submission" date="2019-07" db="EMBL/GenBank/DDBJ databases">
        <authorList>
            <person name="Palmer J.M."/>
        </authorList>
    </citation>
    <scope>NUCLEOTIDE SEQUENCE</scope>
    <source>
        <strain evidence="2">PC9</strain>
    </source>
</reference>
<feature type="compositionally biased region" description="Basic and acidic residues" evidence="1">
    <location>
        <begin position="174"/>
        <end position="190"/>
    </location>
</feature>
<protein>
    <submittedName>
        <fullName evidence="2">Uncharacterized protein</fullName>
    </submittedName>
</protein>
<feature type="region of interest" description="Disordered" evidence="1">
    <location>
        <begin position="378"/>
        <end position="410"/>
    </location>
</feature>
<feature type="compositionally biased region" description="Acidic residues" evidence="1">
    <location>
        <begin position="399"/>
        <end position="410"/>
    </location>
</feature>
<gene>
    <name evidence="2" type="ORF">PC9H_010082</name>
</gene>
<accession>A0A8H6ZRW7</accession>
<dbReference type="AlphaFoldDB" id="A0A8H6ZRW7"/>
<comment type="caution">
    <text evidence="2">The sequence shown here is derived from an EMBL/GenBank/DDBJ whole genome shotgun (WGS) entry which is preliminary data.</text>
</comment>
<dbReference type="VEuPathDB" id="FungiDB:PC9H_010082"/>
<name>A0A8H6ZRW7_PLEOS</name>
<dbReference type="OrthoDB" id="3049502at2759"/>
<proteinExistence type="predicted"/>
<feature type="region of interest" description="Disordered" evidence="1">
    <location>
        <begin position="101"/>
        <end position="124"/>
    </location>
</feature>
<evidence type="ECO:0000313" key="2">
    <source>
        <dbReference type="EMBL" id="KAF7424771.1"/>
    </source>
</evidence>
<evidence type="ECO:0000256" key="1">
    <source>
        <dbReference type="SAM" id="MobiDB-lite"/>
    </source>
</evidence>